<evidence type="ECO:0000313" key="1">
    <source>
        <dbReference type="EMBL" id="CAI9268290.1"/>
    </source>
</evidence>
<dbReference type="AlphaFoldDB" id="A0AA35Y7R4"/>
<accession>A0AA35Y7R4</accession>
<dbReference type="Proteomes" id="UP001177003">
    <property type="component" value="Chromosome 1"/>
</dbReference>
<evidence type="ECO:0000313" key="2">
    <source>
        <dbReference type="Proteomes" id="UP001177003"/>
    </source>
</evidence>
<sequence length="113" mass="13200">MHVFLFRLKRGNLEFAKVHNSAIFLETPPAAHKDLKFIVEGLKKCYLVHDLTTSSTIYQNFIKDFWRSAVVKKDDKDKKYLKATIQGKKIQVSESIIRESLQIDDKSNIFNRN</sequence>
<proteinExistence type="predicted"/>
<keyword evidence="2" id="KW-1185">Reference proteome</keyword>
<reference evidence="1" key="1">
    <citation type="submission" date="2023-04" db="EMBL/GenBank/DDBJ databases">
        <authorList>
            <person name="Vijverberg K."/>
            <person name="Xiong W."/>
            <person name="Schranz E."/>
        </authorList>
    </citation>
    <scope>NUCLEOTIDE SEQUENCE</scope>
</reference>
<organism evidence="1 2">
    <name type="scientific">Lactuca saligna</name>
    <name type="common">Willowleaf lettuce</name>
    <dbReference type="NCBI Taxonomy" id="75948"/>
    <lineage>
        <taxon>Eukaryota</taxon>
        <taxon>Viridiplantae</taxon>
        <taxon>Streptophyta</taxon>
        <taxon>Embryophyta</taxon>
        <taxon>Tracheophyta</taxon>
        <taxon>Spermatophyta</taxon>
        <taxon>Magnoliopsida</taxon>
        <taxon>eudicotyledons</taxon>
        <taxon>Gunneridae</taxon>
        <taxon>Pentapetalae</taxon>
        <taxon>asterids</taxon>
        <taxon>campanulids</taxon>
        <taxon>Asterales</taxon>
        <taxon>Asteraceae</taxon>
        <taxon>Cichorioideae</taxon>
        <taxon>Cichorieae</taxon>
        <taxon>Lactucinae</taxon>
        <taxon>Lactuca</taxon>
    </lineage>
</organism>
<name>A0AA35Y7R4_LACSI</name>
<gene>
    <name evidence="1" type="ORF">LSALG_LOCUS8723</name>
</gene>
<dbReference type="EMBL" id="OX465077">
    <property type="protein sequence ID" value="CAI9268290.1"/>
    <property type="molecule type" value="Genomic_DNA"/>
</dbReference>
<protein>
    <submittedName>
        <fullName evidence="1">Uncharacterized protein</fullName>
    </submittedName>
</protein>